<dbReference type="Proteomes" id="UP000184603">
    <property type="component" value="Unassembled WGS sequence"/>
</dbReference>
<accession>A0A1M7YLQ8</accession>
<name>A0A1M7YLQ8_9BACT</name>
<dbReference type="AlphaFoldDB" id="A0A1M7YLQ8"/>
<dbReference type="EMBL" id="FRFE01000062">
    <property type="protein sequence ID" value="SHO53565.1"/>
    <property type="molecule type" value="Genomic_DNA"/>
</dbReference>
<proteinExistence type="predicted"/>
<gene>
    <name evidence="1" type="ORF">SAMN02745220_05206</name>
</gene>
<protein>
    <submittedName>
        <fullName evidence="1">Uncharacterized protein</fullName>
    </submittedName>
</protein>
<evidence type="ECO:0000313" key="2">
    <source>
        <dbReference type="Proteomes" id="UP000184603"/>
    </source>
</evidence>
<sequence>MPNHTLNANIKAITAGTWETIYRTLIGYAKTEDIEHGRKARIDCTVVETNVHRPTDSELLWDGVRVVARVLNRGRSELSGVKFSFMDHSCRSKRRRLAILNAKHSDQRQKEYKDLIKMAENTVCYAESALQILAGYTAPTFERTLLNLAIKQELEH</sequence>
<dbReference type="RefSeq" id="WP_073617151.1">
    <property type="nucleotide sequence ID" value="NZ_FRFE01000062.1"/>
</dbReference>
<evidence type="ECO:0000313" key="1">
    <source>
        <dbReference type="EMBL" id="SHO53565.1"/>
    </source>
</evidence>
<organism evidence="1 2">
    <name type="scientific">Desulfopila aestuarii DSM 18488</name>
    <dbReference type="NCBI Taxonomy" id="1121416"/>
    <lineage>
        <taxon>Bacteria</taxon>
        <taxon>Pseudomonadati</taxon>
        <taxon>Thermodesulfobacteriota</taxon>
        <taxon>Desulfobulbia</taxon>
        <taxon>Desulfobulbales</taxon>
        <taxon>Desulfocapsaceae</taxon>
        <taxon>Desulfopila</taxon>
    </lineage>
</organism>
<keyword evidence="2" id="KW-1185">Reference proteome</keyword>
<reference evidence="1 2" key="1">
    <citation type="submission" date="2016-12" db="EMBL/GenBank/DDBJ databases">
        <authorList>
            <person name="Song W.-J."/>
            <person name="Kurnit D.M."/>
        </authorList>
    </citation>
    <scope>NUCLEOTIDE SEQUENCE [LARGE SCALE GENOMIC DNA]</scope>
    <source>
        <strain evidence="1 2">DSM 18488</strain>
    </source>
</reference>
<dbReference type="OrthoDB" id="5407466at2"/>